<evidence type="ECO:0000313" key="3">
    <source>
        <dbReference type="EMBL" id="OQP59244.1"/>
    </source>
</evidence>
<gene>
    <name evidence="3" type="ORF">A3860_37970</name>
</gene>
<evidence type="ECO:0000256" key="1">
    <source>
        <dbReference type="SAM" id="SignalP"/>
    </source>
</evidence>
<dbReference type="InterPro" id="IPR004879">
    <property type="entry name" value="Ssp411-like_TRX"/>
</dbReference>
<dbReference type="SUPFAM" id="SSF52833">
    <property type="entry name" value="Thioredoxin-like"/>
    <property type="match status" value="1"/>
</dbReference>
<feature type="domain" description="Thioredoxin" evidence="2">
    <location>
        <begin position="4"/>
        <end position="147"/>
    </location>
</feature>
<reference evidence="3 4" key="1">
    <citation type="submission" date="2016-03" db="EMBL/GenBank/DDBJ databases">
        <title>Niastella vici sp. nov., isolated from farmland soil.</title>
        <authorList>
            <person name="Chen L."/>
            <person name="Wang D."/>
            <person name="Yang S."/>
            <person name="Wang G."/>
        </authorList>
    </citation>
    <scope>NUCLEOTIDE SEQUENCE [LARGE SCALE GENOMIC DNA]</scope>
    <source>
        <strain evidence="3 4">DJ57</strain>
    </source>
</reference>
<dbReference type="PROSITE" id="PS51352">
    <property type="entry name" value="THIOREDOXIN_2"/>
    <property type="match status" value="1"/>
</dbReference>
<dbReference type="InterPro" id="IPR036249">
    <property type="entry name" value="Thioredoxin-like_sf"/>
</dbReference>
<evidence type="ECO:0000313" key="4">
    <source>
        <dbReference type="Proteomes" id="UP000192796"/>
    </source>
</evidence>
<dbReference type="Pfam" id="PF03190">
    <property type="entry name" value="Thioredox_DsbH"/>
    <property type="match status" value="1"/>
</dbReference>
<dbReference type="SUPFAM" id="SSF48452">
    <property type="entry name" value="TPR-like"/>
    <property type="match status" value="1"/>
</dbReference>
<dbReference type="AlphaFoldDB" id="A0A1V9FLM1"/>
<proteinExistence type="predicted"/>
<dbReference type="PANTHER" id="PTHR43601">
    <property type="entry name" value="THIOREDOXIN, MITOCHONDRIAL"/>
    <property type="match status" value="1"/>
</dbReference>
<feature type="chain" id="PRO_5012980712" description="Thioredoxin domain-containing protein" evidence="1">
    <location>
        <begin position="18"/>
        <end position="426"/>
    </location>
</feature>
<dbReference type="Proteomes" id="UP000192796">
    <property type="component" value="Unassembled WGS sequence"/>
</dbReference>
<sequence>MKKILSLILLLPFVINAQEKGIHFEQGLTWDQVLAKAKAENKYIFVDCYATWCNPCKYMDQNVYTLESIGNYMNDKFVSLKVQMDTSAHDKDEIKKWFAVANAIKNKYEVTAFPSYLFLSSEGKILHKGTGAKNATSFLDLLYKASSPNTQYYTLLEKYKQGTRSYTEMAYLAKTSQILKDKELAFTIAQDYMQNYLYKLEDHELYTKENIEFIGSFLLSSKEKGFDMFYNHANKVDEVMGRSSFAKTVVNHIITKEEIDPIVWSKSKAIGKSPNWSKMESAITKKYNHICAEYAILNAQLKWYGYKKDWSNLAKYNLKKIDIYGLDTAGLGKLFLNNMIFEVVFMHNNDAKILKRSIELIDVLLKTDSINSAWLDTKANLLYKLGKKEDAVVIEERAAALDPKAMDIQQSLEKMKRGEPTWPMNN</sequence>
<evidence type="ECO:0000259" key="2">
    <source>
        <dbReference type="PROSITE" id="PS51352"/>
    </source>
</evidence>
<feature type="signal peptide" evidence="1">
    <location>
        <begin position="1"/>
        <end position="17"/>
    </location>
</feature>
<dbReference type="EMBL" id="LVYD01000083">
    <property type="protein sequence ID" value="OQP59244.1"/>
    <property type="molecule type" value="Genomic_DNA"/>
</dbReference>
<dbReference type="GO" id="GO:0006950">
    <property type="term" value="P:response to stress"/>
    <property type="evidence" value="ECO:0007669"/>
    <property type="project" value="UniProtKB-ARBA"/>
</dbReference>
<dbReference type="STRING" id="1703345.A3860_37970"/>
<dbReference type="OrthoDB" id="120730at2"/>
<accession>A0A1V9FLM1</accession>
<dbReference type="InterPro" id="IPR011990">
    <property type="entry name" value="TPR-like_helical_dom_sf"/>
</dbReference>
<dbReference type="InterPro" id="IPR013766">
    <property type="entry name" value="Thioredoxin_domain"/>
</dbReference>
<keyword evidence="1" id="KW-0732">Signal</keyword>
<keyword evidence="4" id="KW-1185">Reference proteome</keyword>
<dbReference type="PANTHER" id="PTHR43601:SF3">
    <property type="entry name" value="THIOREDOXIN, MITOCHONDRIAL"/>
    <property type="match status" value="1"/>
</dbReference>
<protein>
    <recommendedName>
        <fullName evidence="2">Thioredoxin domain-containing protein</fullName>
    </recommendedName>
</protein>
<dbReference type="RefSeq" id="WP_081154808.1">
    <property type="nucleotide sequence ID" value="NZ_LVYD01000083.1"/>
</dbReference>
<name>A0A1V9FLM1_9BACT</name>
<dbReference type="GO" id="GO:0045454">
    <property type="term" value="P:cell redox homeostasis"/>
    <property type="evidence" value="ECO:0007669"/>
    <property type="project" value="TreeGrafter"/>
</dbReference>
<dbReference type="Gene3D" id="3.40.30.10">
    <property type="entry name" value="Glutaredoxin"/>
    <property type="match status" value="1"/>
</dbReference>
<comment type="caution">
    <text evidence="3">The sequence shown here is derived from an EMBL/GenBank/DDBJ whole genome shotgun (WGS) entry which is preliminary data.</text>
</comment>
<organism evidence="3 4">
    <name type="scientific">Niastella vici</name>
    <dbReference type="NCBI Taxonomy" id="1703345"/>
    <lineage>
        <taxon>Bacteria</taxon>
        <taxon>Pseudomonadati</taxon>
        <taxon>Bacteroidota</taxon>
        <taxon>Chitinophagia</taxon>
        <taxon>Chitinophagales</taxon>
        <taxon>Chitinophagaceae</taxon>
        <taxon>Niastella</taxon>
    </lineage>
</organism>